<gene>
    <name evidence="4" type="ORF">BST47_28035</name>
</gene>
<dbReference type="Pfam" id="PF12089">
    <property type="entry name" value="DUF3566"/>
    <property type="match status" value="1"/>
</dbReference>
<dbReference type="STRING" id="75922.BST47_28035"/>
<comment type="caution">
    <text evidence="4">The sequence shown here is derived from an EMBL/GenBank/DDBJ whole genome shotgun (WGS) entry which is preliminary data.</text>
</comment>
<protein>
    <recommendedName>
        <fullName evidence="3">DUF3566 domain-containing protein</fullName>
    </recommendedName>
</protein>
<evidence type="ECO:0000259" key="3">
    <source>
        <dbReference type="Pfam" id="PF12089"/>
    </source>
</evidence>
<dbReference type="InterPro" id="IPR021949">
    <property type="entry name" value="DUF3566_TM"/>
</dbReference>
<organism evidence="4 5">
    <name type="scientific">Mycolicibacterium tusciae</name>
    <dbReference type="NCBI Taxonomy" id="75922"/>
    <lineage>
        <taxon>Bacteria</taxon>
        <taxon>Bacillati</taxon>
        <taxon>Actinomycetota</taxon>
        <taxon>Actinomycetes</taxon>
        <taxon>Mycobacteriales</taxon>
        <taxon>Mycobacteriaceae</taxon>
        <taxon>Mycolicibacterium</taxon>
    </lineage>
</organism>
<evidence type="ECO:0000313" key="4">
    <source>
        <dbReference type="EMBL" id="ORB61352.1"/>
    </source>
</evidence>
<dbReference type="EMBL" id="MVIM01000025">
    <property type="protein sequence ID" value="ORB61352.1"/>
    <property type="molecule type" value="Genomic_DNA"/>
</dbReference>
<dbReference type="AlphaFoldDB" id="A0A1X0JEK7"/>
<feature type="region of interest" description="Disordered" evidence="1">
    <location>
        <begin position="1"/>
        <end position="232"/>
    </location>
</feature>
<keyword evidence="2" id="KW-0472">Membrane</keyword>
<dbReference type="Proteomes" id="UP000192411">
    <property type="component" value="Unassembled WGS sequence"/>
</dbReference>
<evidence type="ECO:0000313" key="5">
    <source>
        <dbReference type="Proteomes" id="UP000192411"/>
    </source>
</evidence>
<evidence type="ECO:0000256" key="1">
    <source>
        <dbReference type="SAM" id="MobiDB-lite"/>
    </source>
</evidence>
<keyword evidence="2" id="KW-1133">Transmembrane helix</keyword>
<name>A0A1X0JEK7_9MYCO</name>
<reference evidence="4 5" key="1">
    <citation type="submission" date="2017-02" db="EMBL/GenBank/DDBJ databases">
        <title>The new phylogeny of genus Mycobacterium.</title>
        <authorList>
            <person name="Tortoli E."/>
            <person name="Trovato A."/>
            <person name="Cirillo D.M."/>
        </authorList>
    </citation>
    <scope>NUCLEOTIDE SEQUENCE [LARGE SCALE GENOMIC DNA]</scope>
    <source>
        <strain evidence="4 5">DSM 44338</strain>
    </source>
</reference>
<dbReference type="OrthoDB" id="3240216at2"/>
<feature type="transmembrane region" description="Helical" evidence="2">
    <location>
        <begin position="244"/>
        <end position="270"/>
    </location>
</feature>
<feature type="compositionally biased region" description="Gly residues" evidence="1">
    <location>
        <begin position="14"/>
        <end position="29"/>
    </location>
</feature>
<feature type="transmembrane region" description="Helical" evidence="2">
    <location>
        <begin position="304"/>
        <end position="330"/>
    </location>
</feature>
<keyword evidence="2" id="KW-0812">Transmembrane</keyword>
<accession>A0A1X0JEK7</accession>
<keyword evidence="5" id="KW-1185">Reference proteome</keyword>
<sequence length="348" mass="35670">MTSPNEPGYPRATDGGGNGSGTGPDGGSVSGPAPRGPVTSGSGPERISDAADVPPWQRGRQAGPTNRGPDAPGRPDSPAPGPDAPRRGNGGATGQTAGIDARLNRFLAGGSSTAPQEADASGWADPPEPTPRPEPTSRPEPTPRPEPAPRPEPTPRPEPAPRPEAPRPEQPRPEQYASEIPDLSGAAPRSGPRKPGSPERPERPGQEPAGRPARPGGRLQAAASRHQGPVRASMQIRRVDPWSVLKVSAVLSVALFFVWMIAVAFLYLVLGGMGVWSKLNSNVGDLLTSASGSSGGELVSSGTIFGGAALIGLVNIVLLTAMATIGAFIYNLTTDIVGGVEVTLADRD</sequence>
<feature type="compositionally biased region" description="Basic and acidic residues" evidence="1">
    <location>
        <begin position="135"/>
        <end position="172"/>
    </location>
</feature>
<dbReference type="RefSeq" id="WP_083129094.1">
    <property type="nucleotide sequence ID" value="NZ_MVIM01000025.1"/>
</dbReference>
<evidence type="ECO:0000256" key="2">
    <source>
        <dbReference type="SAM" id="Phobius"/>
    </source>
</evidence>
<proteinExistence type="predicted"/>
<feature type="domain" description="DUF3566" evidence="3">
    <location>
        <begin position="230"/>
        <end position="346"/>
    </location>
</feature>
<feature type="compositionally biased region" description="Basic and acidic residues" evidence="1">
    <location>
        <begin position="196"/>
        <end position="205"/>
    </location>
</feature>